<dbReference type="STRING" id="1220578.FPE01S_02_06830"/>
<dbReference type="EMBL" id="BBWV01000002">
    <property type="protein sequence ID" value="GAO43577.1"/>
    <property type="molecule type" value="Genomic_DNA"/>
</dbReference>
<evidence type="ECO:0000313" key="3">
    <source>
        <dbReference type="Proteomes" id="UP000033121"/>
    </source>
</evidence>
<gene>
    <name evidence="2" type="ORF">FPE01S_02_06830</name>
</gene>
<evidence type="ECO:0000313" key="2">
    <source>
        <dbReference type="EMBL" id="GAO43577.1"/>
    </source>
</evidence>
<feature type="transmembrane region" description="Helical" evidence="1">
    <location>
        <begin position="67"/>
        <end position="90"/>
    </location>
</feature>
<comment type="caution">
    <text evidence="2">The sequence shown here is derived from an EMBL/GenBank/DDBJ whole genome shotgun (WGS) entry which is preliminary data.</text>
</comment>
<dbReference type="Proteomes" id="UP000033121">
    <property type="component" value="Unassembled WGS sequence"/>
</dbReference>
<keyword evidence="1" id="KW-0812">Transmembrane</keyword>
<keyword evidence="1" id="KW-0472">Membrane</keyword>
<keyword evidence="3" id="KW-1185">Reference proteome</keyword>
<feature type="transmembrane region" description="Helical" evidence="1">
    <location>
        <begin position="38"/>
        <end position="61"/>
    </location>
</feature>
<sequence length="155" mass="17815">MRNAIAFACQIPRENILPATRLEDLIPVRRRQSIVKKINTLLGLRLINLSITDRLALTWLITTVCSLTLFFISWKLAVSCLLINFSAIWLSVKMAKLFQMETVGALARHFAWHNYRTARRDPASYNPREVTPFLINAFTSHFDIDPKTLTADTRL</sequence>
<keyword evidence="1" id="KW-1133">Transmembrane helix</keyword>
<proteinExistence type="predicted"/>
<reference evidence="2 3" key="1">
    <citation type="submission" date="2015-04" db="EMBL/GenBank/DDBJ databases">
        <title>Whole genome shotgun sequence of Flavihumibacter petaseus NBRC 106054.</title>
        <authorList>
            <person name="Miyazawa S."/>
            <person name="Hosoyama A."/>
            <person name="Hashimoto M."/>
            <person name="Noguchi M."/>
            <person name="Tsuchikane K."/>
            <person name="Ohji S."/>
            <person name="Yamazoe A."/>
            <person name="Ichikawa N."/>
            <person name="Kimura A."/>
            <person name="Fujita N."/>
        </authorList>
    </citation>
    <scope>NUCLEOTIDE SEQUENCE [LARGE SCALE GENOMIC DNA]</scope>
    <source>
        <strain evidence="2 3">NBRC 106054</strain>
    </source>
</reference>
<dbReference type="RefSeq" id="WP_046369432.1">
    <property type="nucleotide sequence ID" value="NZ_BBWV01000002.1"/>
</dbReference>
<evidence type="ECO:0000256" key="1">
    <source>
        <dbReference type="SAM" id="Phobius"/>
    </source>
</evidence>
<accession>A0A0E9N0P3</accession>
<protein>
    <submittedName>
        <fullName evidence="2">Uncharacterized protein</fullName>
    </submittedName>
</protein>
<dbReference type="AlphaFoldDB" id="A0A0E9N0P3"/>
<name>A0A0E9N0P3_9BACT</name>
<organism evidence="2 3">
    <name type="scientific">Flavihumibacter petaseus NBRC 106054</name>
    <dbReference type="NCBI Taxonomy" id="1220578"/>
    <lineage>
        <taxon>Bacteria</taxon>
        <taxon>Pseudomonadati</taxon>
        <taxon>Bacteroidota</taxon>
        <taxon>Chitinophagia</taxon>
        <taxon>Chitinophagales</taxon>
        <taxon>Chitinophagaceae</taxon>
        <taxon>Flavihumibacter</taxon>
    </lineage>
</organism>